<dbReference type="NCBIfam" id="TIGR01787">
    <property type="entry name" value="squalene_cyclas"/>
    <property type="match status" value="1"/>
</dbReference>
<dbReference type="Pfam" id="PF13243">
    <property type="entry name" value="SQHop_cyclase_C"/>
    <property type="match status" value="1"/>
</dbReference>
<comment type="similarity">
    <text evidence="2">Belongs to the terpene cyclase/mutase family.</text>
</comment>
<evidence type="ECO:0000259" key="5">
    <source>
        <dbReference type="Pfam" id="PF13243"/>
    </source>
</evidence>
<comment type="pathway">
    <text evidence="1">Secondary metabolite biosynthesis; hopanoid biosynthesis.</text>
</comment>
<dbReference type="EMBL" id="HQ407368">
    <property type="protein sequence ID" value="AEH57211.1"/>
    <property type="molecule type" value="Genomic_DNA"/>
</dbReference>
<reference evidence="6" key="1">
    <citation type="journal article" date="2011" name="PLoS ONE">
        <title>Variation in tropical reef symbiont metagenomes defined by secondary metabolism.</title>
        <authorList>
            <person name="Donia M.S."/>
            <person name="Fricke W.F."/>
            <person name="Ravel J."/>
            <person name="Schmidt E.W."/>
        </authorList>
    </citation>
    <scope>NUCLEOTIDE SEQUENCE</scope>
</reference>
<dbReference type="AlphaFoldDB" id="G0XS43"/>
<protein>
    <submittedName>
        <fullName evidence="6">Oxisqualene cyclase</fullName>
    </submittedName>
</protein>
<evidence type="ECO:0000256" key="1">
    <source>
        <dbReference type="ARBA" id="ARBA00004999"/>
    </source>
</evidence>
<gene>
    <name evidence="6" type="primary">terA</name>
</gene>
<evidence type="ECO:0000256" key="2">
    <source>
        <dbReference type="ARBA" id="ARBA00009755"/>
    </source>
</evidence>
<feature type="domain" description="Squalene cyclase C-terminal" evidence="5">
    <location>
        <begin position="40"/>
        <end position="364"/>
    </location>
</feature>
<dbReference type="PANTHER" id="PTHR11764">
    <property type="entry name" value="TERPENE CYCLASE/MUTASE FAMILY MEMBER"/>
    <property type="match status" value="1"/>
</dbReference>
<dbReference type="GO" id="GO:0005811">
    <property type="term" value="C:lipid droplet"/>
    <property type="evidence" value="ECO:0007669"/>
    <property type="project" value="InterPro"/>
</dbReference>
<dbReference type="PANTHER" id="PTHR11764:SF20">
    <property type="entry name" value="LANOSTEROL SYNTHASE"/>
    <property type="match status" value="1"/>
</dbReference>
<evidence type="ECO:0000256" key="4">
    <source>
        <dbReference type="ARBA" id="ARBA00023235"/>
    </source>
</evidence>
<keyword evidence="4" id="KW-0413">Isomerase</keyword>
<organism evidence="6">
    <name type="scientific">Prochloron didemni P2-Fiji</name>
    <dbReference type="NCBI Taxonomy" id="910454"/>
    <lineage>
        <taxon>Bacteria</taxon>
        <taxon>Bacillati</taxon>
        <taxon>Cyanobacteriota</taxon>
        <taxon>Cyanophyceae</taxon>
        <taxon>Oscillatoriophycideae</taxon>
        <taxon>Chroococcales</taxon>
        <taxon>Prochloraceae</taxon>
        <taxon>Prochloron</taxon>
    </lineage>
</organism>
<proteinExistence type="inferred from homology"/>
<sequence>MIALWLHEPDNFYFEKTIEKLEDWMWEDTHSGLRIAGARSETWDTSFAIQALQQAAKVHMEITPRIEQGQKFLASQQIVKTLANNDEFYRGDSKGGFCFAGIWHGWPVSDCTAEALLALMNQSSKIMTSESLLNAVNFIIRCQNTDGGFGSYERRRMAATLDWMNPAEIFSNSMTELSYIECTASCVAALSEFCRLYPELANSSVSQSIERARSWLIKKQYSDGSWHGFWGVNFIYGTMFAIHGLLSANIQPSAPVIQKACSWLVSKQKSDGGWGEHFQGCLSNSYIEHNKSQVIHTSWAMIALLKASYHQWESIEKGAHFLLTMQMKNGSWPKQDPAGVFFSSALLDYSLYRSYFPVWAMGLFESKRLQRKVENEV</sequence>
<evidence type="ECO:0000313" key="6">
    <source>
        <dbReference type="EMBL" id="AEH57211.1"/>
    </source>
</evidence>
<dbReference type="Gene3D" id="1.50.10.20">
    <property type="match status" value="1"/>
</dbReference>
<keyword evidence="3" id="KW-0677">Repeat</keyword>
<dbReference type="SUPFAM" id="SSF48239">
    <property type="entry name" value="Terpenoid cyclases/Protein prenyltransferases"/>
    <property type="match status" value="1"/>
</dbReference>
<dbReference type="GO" id="GO:0016866">
    <property type="term" value="F:intramolecular transferase activity"/>
    <property type="evidence" value="ECO:0007669"/>
    <property type="project" value="InterPro"/>
</dbReference>
<dbReference type="GO" id="GO:0016104">
    <property type="term" value="P:triterpenoid biosynthetic process"/>
    <property type="evidence" value="ECO:0007669"/>
    <property type="project" value="InterPro"/>
</dbReference>
<dbReference type="InterPro" id="IPR002365">
    <property type="entry name" value="Terpene_synthase_CS"/>
</dbReference>
<dbReference type="InterPro" id="IPR018333">
    <property type="entry name" value="Squalene_cyclase"/>
</dbReference>
<dbReference type="InterPro" id="IPR008930">
    <property type="entry name" value="Terpenoid_cyclase/PrenylTrfase"/>
</dbReference>
<dbReference type="UniPathway" id="UPA00337"/>
<name>G0XS43_PRODI</name>
<accession>G0XS43</accession>
<dbReference type="PROSITE" id="PS01074">
    <property type="entry name" value="TERPENE_SYNTHASES"/>
    <property type="match status" value="1"/>
</dbReference>
<dbReference type="InterPro" id="IPR032696">
    <property type="entry name" value="SQ_cyclase_C"/>
</dbReference>
<evidence type="ECO:0000256" key="3">
    <source>
        <dbReference type="ARBA" id="ARBA00022737"/>
    </source>
</evidence>